<organism evidence="3 4">
    <name type="scientific">Natrinema halophilum</name>
    <dbReference type="NCBI Taxonomy" id="1699371"/>
    <lineage>
        <taxon>Archaea</taxon>
        <taxon>Methanobacteriati</taxon>
        <taxon>Methanobacteriota</taxon>
        <taxon>Stenosarchaea group</taxon>
        <taxon>Halobacteria</taxon>
        <taxon>Halobacteriales</taxon>
        <taxon>Natrialbaceae</taxon>
        <taxon>Natrinema</taxon>
    </lineage>
</organism>
<feature type="transmembrane region" description="Helical" evidence="1">
    <location>
        <begin position="6"/>
        <end position="27"/>
    </location>
</feature>
<dbReference type="EMBL" id="CP058601">
    <property type="protein sequence ID" value="QLG51140.1"/>
    <property type="molecule type" value="Genomic_DNA"/>
</dbReference>
<dbReference type="GeneID" id="81377944"/>
<dbReference type="RefSeq" id="WP_179264358.1">
    <property type="nucleotide sequence ID" value="NZ_CP058601.1"/>
</dbReference>
<protein>
    <recommendedName>
        <fullName evidence="2">Histidine kinase N-terminal 7TM region domain-containing protein</fullName>
    </recommendedName>
</protein>
<evidence type="ECO:0000313" key="4">
    <source>
        <dbReference type="Proteomes" id="UP000509241"/>
    </source>
</evidence>
<dbReference type="Proteomes" id="UP000509241">
    <property type="component" value="Chromosome"/>
</dbReference>
<gene>
    <name evidence="3" type="ORF">HYG82_04725</name>
</gene>
<dbReference type="InterPro" id="IPR031621">
    <property type="entry name" value="HisKA_7TM"/>
</dbReference>
<name>A0A7D5L086_9EURY</name>
<dbReference type="Pfam" id="PF16927">
    <property type="entry name" value="HisKA_7TM"/>
    <property type="match status" value="1"/>
</dbReference>
<feature type="transmembrane region" description="Helical" evidence="1">
    <location>
        <begin position="39"/>
        <end position="57"/>
    </location>
</feature>
<keyword evidence="1" id="KW-1133">Transmembrane helix</keyword>
<evidence type="ECO:0000259" key="2">
    <source>
        <dbReference type="Pfam" id="PF16927"/>
    </source>
</evidence>
<reference evidence="3 4" key="1">
    <citation type="submission" date="2020-07" db="EMBL/GenBank/DDBJ databases">
        <authorList>
            <person name="Cui H."/>
        </authorList>
    </citation>
    <scope>NUCLEOTIDE SEQUENCE [LARGE SCALE GENOMIC DNA]</scope>
    <source>
        <strain evidence="3 4">YPL8</strain>
    </source>
</reference>
<dbReference type="AlphaFoldDB" id="A0A7D5L086"/>
<accession>A0A7D5L086</accession>
<evidence type="ECO:0000256" key="1">
    <source>
        <dbReference type="SAM" id="Phobius"/>
    </source>
</evidence>
<keyword evidence="1" id="KW-0472">Membrane</keyword>
<feature type="domain" description="Histidine kinase N-terminal 7TM region" evidence="2">
    <location>
        <begin position="4"/>
        <end position="59"/>
    </location>
</feature>
<evidence type="ECO:0000313" key="3">
    <source>
        <dbReference type="EMBL" id="QLG51140.1"/>
    </source>
</evidence>
<sequence>MCTFLFFQQSLYVGVVLSVAAAFRFGLEYTGRERFVHPRIIALLSIEPIVVVALVFSNP</sequence>
<proteinExistence type="predicted"/>
<keyword evidence="4" id="KW-1185">Reference proteome</keyword>
<keyword evidence="1" id="KW-0812">Transmembrane</keyword>